<dbReference type="Proteomes" id="UP000676649">
    <property type="component" value="Chromosome"/>
</dbReference>
<evidence type="ECO:0000313" key="1">
    <source>
        <dbReference type="EMBL" id="QWF72513.1"/>
    </source>
</evidence>
<dbReference type="SUPFAM" id="SSF51556">
    <property type="entry name" value="Metallo-dependent hydrolases"/>
    <property type="match status" value="1"/>
</dbReference>
<dbReference type="InterPro" id="IPR001130">
    <property type="entry name" value="TatD-like"/>
</dbReference>
<accession>A0A975RBK4</accession>
<dbReference type="InterPro" id="IPR032466">
    <property type="entry name" value="Metal_Hydrolase"/>
</dbReference>
<dbReference type="GO" id="GO:0016788">
    <property type="term" value="F:hydrolase activity, acting on ester bonds"/>
    <property type="evidence" value="ECO:0007669"/>
    <property type="project" value="InterPro"/>
</dbReference>
<dbReference type="PANTHER" id="PTHR47176:SF1">
    <property type="entry name" value="OS04G0577500 PROTEIN"/>
    <property type="match status" value="1"/>
</dbReference>
<protein>
    <submittedName>
        <fullName evidence="1">TatD family hydrolase</fullName>
    </submittedName>
</protein>
<gene>
    <name evidence="1" type="ORF">KEF85_06595</name>
</gene>
<proteinExistence type="predicted"/>
<organism evidence="1 2">
    <name type="scientific">Methylomonas paludis</name>
    <dbReference type="NCBI Taxonomy" id="1173101"/>
    <lineage>
        <taxon>Bacteria</taxon>
        <taxon>Pseudomonadati</taxon>
        <taxon>Pseudomonadota</taxon>
        <taxon>Gammaproteobacteria</taxon>
        <taxon>Methylococcales</taxon>
        <taxon>Methylococcaceae</taxon>
        <taxon>Methylomonas</taxon>
    </lineage>
</organism>
<evidence type="ECO:0000313" key="2">
    <source>
        <dbReference type="Proteomes" id="UP000676649"/>
    </source>
</evidence>
<dbReference type="PANTHER" id="PTHR47176">
    <property type="entry name" value="OSJNBA0020J04.13 PROTEIN"/>
    <property type="match status" value="1"/>
</dbReference>
<sequence length="229" mass="25241">MYISGASLTDGSFINLHCHRSAARDKLEIVSWDTLAFGADLLQNGYYSLGIHPWHIEAQDCRQALVTLAAQLQDADLLAIGECGLDSGIQLPLLGQIPVFEQQITLAEQAGKPLIIHCVRAFHELLRIKKQRKADIPWIIHGFTGKPALAVQLLAHGCYISLGSVLLQAPQQARLLLAAIPLQRLFLETDAAAVPISTIYRIAADLLDMDGLILQQLLTANFRRVFFDE</sequence>
<dbReference type="AlphaFoldDB" id="A0A975RBK4"/>
<name>A0A975RBK4_9GAMM</name>
<dbReference type="EMBL" id="CP073754">
    <property type="protein sequence ID" value="QWF72513.1"/>
    <property type="molecule type" value="Genomic_DNA"/>
</dbReference>
<dbReference type="KEGG" id="mpad:KEF85_06595"/>
<reference evidence="1" key="1">
    <citation type="submission" date="2021-04" db="EMBL/GenBank/DDBJ databases">
        <title>Draft genome sequence data of methanotrophic Methylovulum sp. strain S1L and Methylomonas sp. strain S2AM isolated from boreal lake water columns.</title>
        <authorList>
            <person name="Rissanen A.J."/>
            <person name="Mangayil R."/>
            <person name="Svenning M.M."/>
            <person name="Khanongnuch R."/>
        </authorList>
    </citation>
    <scope>NUCLEOTIDE SEQUENCE</scope>
    <source>
        <strain evidence="1">S2AM</strain>
    </source>
</reference>
<dbReference type="Gene3D" id="3.20.20.140">
    <property type="entry name" value="Metal-dependent hydrolases"/>
    <property type="match status" value="1"/>
</dbReference>
<dbReference type="Pfam" id="PF01026">
    <property type="entry name" value="TatD_DNase"/>
    <property type="match status" value="1"/>
</dbReference>
<keyword evidence="1" id="KW-0378">Hydrolase</keyword>
<keyword evidence="2" id="KW-1185">Reference proteome</keyword>